<comment type="caution">
    <text evidence="2">The sequence shown here is derived from an EMBL/GenBank/DDBJ whole genome shotgun (WGS) entry which is preliminary data.</text>
</comment>
<dbReference type="Pfam" id="PF01841">
    <property type="entry name" value="Transglut_core"/>
    <property type="match status" value="1"/>
</dbReference>
<evidence type="ECO:0000313" key="2">
    <source>
        <dbReference type="EMBL" id="GAI89685.1"/>
    </source>
</evidence>
<dbReference type="InterPro" id="IPR038765">
    <property type="entry name" value="Papain-like_cys_pep_sf"/>
</dbReference>
<feature type="non-terminal residue" evidence="2">
    <location>
        <position position="180"/>
    </location>
</feature>
<gene>
    <name evidence="2" type="ORF">S12H4_36212</name>
</gene>
<reference evidence="2" key="1">
    <citation type="journal article" date="2014" name="Front. Microbiol.">
        <title>High frequency of phylogenetically diverse reductive dehalogenase-homologous genes in deep subseafloor sedimentary metagenomes.</title>
        <authorList>
            <person name="Kawai M."/>
            <person name="Futagami T."/>
            <person name="Toyoda A."/>
            <person name="Takaki Y."/>
            <person name="Nishi S."/>
            <person name="Hori S."/>
            <person name="Arai W."/>
            <person name="Tsubouchi T."/>
            <person name="Morono Y."/>
            <person name="Uchiyama I."/>
            <person name="Ito T."/>
            <person name="Fujiyama A."/>
            <person name="Inagaki F."/>
            <person name="Takami H."/>
        </authorList>
    </citation>
    <scope>NUCLEOTIDE SEQUENCE</scope>
    <source>
        <strain evidence="2">Expedition CK06-06</strain>
    </source>
</reference>
<dbReference type="SUPFAM" id="SSF54001">
    <property type="entry name" value="Cysteine proteinases"/>
    <property type="match status" value="1"/>
</dbReference>
<feature type="domain" description="Transglutaminase-like" evidence="1">
    <location>
        <begin position="62"/>
        <end position="127"/>
    </location>
</feature>
<sequence>MLAALGLAALLRSSQRVYCQDGQYLVSVRYPGQWNDIREFVQPSNPDVVAAYSQYGPDPWNLYDFVCRNIDYRRDIGEFWAFPSEVLASGTADCEDTSNLLTSLLCCGGINAYTAIGDYQGYGHAWVDRGGQIYETTYTRARPVPDPEHYTPYCLFNDREMMELWPGALGEVFELGRNEG</sequence>
<dbReference type="Gene3D" id="3.10.620.30">
    <property type="match status" value="1"/>
</dbReference>
<dbReference type="AlphaFoldDB" id="X1TQ33"/>
<organism evidence="2">
    <name type="scientific">marine sediment metagenome</name>
    <dbReference type="NCBI Taxonomy" id="412755"/>
    <lineage>
        <taxon>unclassified sequences</taxon>
        <taxon>metagenomes</taxon>
        <taxon>ecological metagenomes</taxon>
    </lineage>
</organism>
<protein>
    <recommendedName>
        <fullName evidence="1">Transglutaminase-like domain-containing protein</fullName>
    </recommendedName>
</protein>
<evidence type="ECO:0000259" key="1">
    <source>
        <dbReference type="Pfam" id="PF01841"/>
    </source>
</evidence>
<name>X1TQ33_9ZZZZ</name>
<proteinExistence type="predicted"/>
<dbReference type="EMBL" id="BARW01021572">
    <property type="protein sequence ID" value="GAI89685.1"/>
    <property type="molecule type" value="Genomic_DNA"/>
</dbReference>
<dbReference type="InterPro" id="IPR002931">
    <property type="entry name" value="Transglutaminase-like"/>
</dbReference>
<accession>X1TQ33</accession>